<proteinExistence type="predicted"/>
<accession>X0T9Q4</accession>
<keyword evidence="5 8" id="KW-0472">Membrane</keyword>
<evidence type="ECO:0008006" key="10">
    <source>
        <dbReference type="Google" id="ProtNLM"/>
    </source>
</evidence>
<evidence type="ECO:0000256" key="4">
    <source>
        <dbReference type="ARBA" id="ARBA00022989"/>
    </source>
</evidence>
<dbReference type="InterPro" id="IPR007060">
    <property type="entry name" value="FtsL/DivIC"/>
</dbReference>
<keyword evidence="6" id="KW-0131">Cell cycle</keyword>
<comment type="caution">
    <text evidence="9">The sequence shown here is derived from an EMBL/GenBank/DDBJ whole genome shotgun (WGS) entry which is preliminary data.</text>
</comment>
<gene>
    <name evidence="9" type="ORF">S01H1_02155</name>
</gene>
<evidence type="ECO:0000256" key="3">
    <source>
        <dbReference type="ARBA" id="ARBA00022692"/>
    </source>
</evidence>
<dbReference type="PANTHER" id="PTHR37485">
    <property type="entry name" value="CELL DIVISION PROTEIN FTSB"/>
    <property type="match status" value="1"/>
</dbReference>
<evidence type="ECO:0000256" key="1">
    <source>
        <dbReference type="ARBA" id="ARBA00022475"/>
    </source>
</evidence>
<reference evidence="9" key="1">
    <citation type="journal article" date="2014" name="Front. Microbiol.">
        <title>High frequency of phylogenetically diverse reductive dehalogenase-homologous genes in deep subseafloor sedimentary metagenomes.</title>
        <authorList>
            <person name="Kawai M."/>
            <person name="Futagami T."/>
            <person name="Toyoda A."/>
            <person name="Takaki Y."/>
            <person name="Nishi S."/>
            <person name="Hori S."/>
            <person name="Arai W."/>
            <person name="Tsubouchi T."/>
            <person name="Morono Y."/>
            <person name="Uchiyama I."/>
            <person name="Ito T."/>
            <person name="Fujiyama A."/>
            <person name="Inagaki F."/>
            <person name="Takami H."/>
        </authorList>
    </citation>
    <scope>NUCLEOTIDE SEQUENCE</scope>
    <source>
        <strain evidence="9">Expedition CK06-06</strain>
    </source>
</reference>
<dbReference type="PANTHER" id="PTHR37485:SF1">
    <property type="entry name" value="CELL DIVISION PROTEIN FTSB"/>
    <property type="match status" value="1"/>
</dbReference>
<evidence type="ECO:0000256" key="7">
    <source>
        <dbReference type="SAM" id="Coils"/>
    </source>
</evidence>
<dbReference type="GO" id="GO:0030428">
    <property type="term" value="C:cell septum"/>
    <property type="evidence" value="ECO:0007669"/>
    <property type="project" value="TreeGrafter"/>
</dbReference>
<feature type="transmembrane region" description="Helical" evidence="8">
    <location>
        <begin position="12"/>
        <end position="31"/>
    </location>
</feature>
<evidence type="ECO:0000313" key="9">
    <source>
        <dbReference type="EMBL" id="GAF84922.1"/>
    </source>
</evidence>
<sequence length="97" mass="11623">MAETTWKKKLFLILVFIESSFLIFWGAKSYYQVRQAQNQVKKVEEELNQLRLENRTLMQQVENMKDPFYLEKMAREKLGLAKKGEIIYKILPPKPKK</sequence>
<organism evidence="9">
    <name type="scientific">marine sediment metagenome</name>
    <dbReference type="NCBI Taxonomy" id="412755"/>
    <lineage>
        <taxon>unclassified sequences</taxon>
        <taxon>metagenomes</taxon>
        <taxon>ecological metagenomes</taxon>
    </lineage>
</organism>
<evidence type="ECO:0000256" key="2">
    <source>
        <dbReference type="ARBA" id="ARBA00022618"/>
    </source>
</evidence>
<keyword evidence="3 8" id="KW-0812">Transmembrane</keyword>
<dbReference type="EMBL" id="BARS01001010">
    <property type="protein sequence ID" value="GAF84922.1"/>
    <property type="molecule type" value="Genomic_DNA"/>
</dbReference>
<keyword evidence="4 8" id="KW-1133">Transmembrane helix</keyword>
<evidence type="ECO:0000256" key="5">
    <source>
        <dbReference type="ARBA" id="ARBA00023136"/>
    </source>
</evidence>
<keyword evidence="1" id="KW-1003">Cell membrane</keyword>
<dbReference type="Pfam" id="PF04977">
    <property type="entry name" value="DivIC"/>
    <property type="match status" value="1"/>
</dbReference>
<evidence type="ECO:0000256" key="6">
    <source>
        <dbReference type="ARBA" id="ARBA00023306"/>
    </source>
</evidence>
<dbReference type="GO" id="GO:0043093">
    <property type="term" value="P:FtsZ-dependent cytokinesis"/>
    <property type="evidence" value="ECO:0007669"/>
    <property type="project" value="TreeGrafter"/>
</dbReference>
<dbReference type="InterPro" id="IPR023081">
    <property type="entry name" value="Cell_div_FtsB"/>
</dbReference>
<dbReference type="AlphaFoldDB" id="X0T9Q4"/>
<evidence type="ECO:0000256" key="8">
    <source>
        <dbReference type="SAM" id="Phobius"/>
    </source>
</evidence>
<keyword evidence="7" id="KW-0175">Coiled coil</keyword>
<protein>
    <recommendedName>
        <fullName evidence="10">Cell division protein FtsL</fullName>
    </recommendedName>
</protein>
<keyword evidence="2" id="KW-0132">Cell division</keyword>
<name>X0T9Q4_9ZZZZ</name>
<feature type="coiled-coil region" evidence="7">
    <location>
        <begin position="33"/>
        <end position="60"/>
    </location>
</feature>